<keyword evidence="1" id="KW-1185">Reference proteome</keyword>
<dbReference type="InterPro" id="IPR011009">
    <property type="entry name" value="Kinase-like_dom_sf"/>
</dbReference>
<dbReference type="Proteomes" id="UP000515121">
    <property type="component" value="Unplaced"/>
</dbReference>
<accession>A0A6P5Z6D6</accession>
<name>A0A6P5Z6D6_DURZI</name>
<protein>
    <submittedName>
        <fullName evidence="2">Uncharacterized protein LOC111297781</fullName>
    </submittedName>
</protein>
<gene>
    <name evidence="2" type="primary">LOC111297781</name>
</gene>
<evidence type="ECO:0000313" key="2">
    <source>
        <dbReference type="RefSeq" id="XP_022748140.1"/>
    </source>
</evidence>
<reference evidence="2" key="1">
    <citation type="submission" date="2025-08" db="UniProtKB">
        <authorList>
            <consortium name="RefSeq"/>
        </authorList>
    </citation>
    <scope>IDENTIFICATION</scope>
    <source>
        <tissue evidence="2">Fruit stalk</tissue>
    </source>
</reference>
<dbReference type="KEGG" id="dzi:111297781"/>
<sequence>MWVLLPNSYVIIHIPFLQPENLLLDSYGVLKVLDFGLSAFSEQVRVQAVASNHHLPQFFSGSFDRSIVMKDGGVPSHSGFKWSFTAEVECLAWDPHTDYSSMLLATRSMDEKIWDTLSETTVSRKIWWRILWLLDIAAVVVSKGPCLFQTMKPLLDTLAYKGCLNKLKTNEGGIECISRKPIDIFICERDCGEEHHYLES</sequence>
<dbReference type="InterPro" id="IPR036322">
    <property type="entry name" value="WD40_repeat_dom_sf"/>
</dbReference>
<evidence type="ECO:0000313" key="1">
    <source>
        <dbReference type="Proteomes" id="UP000515121"/>
    </source>
</evidence>
<dbReference type="GeneID" id="111297781"/>
<organism evidence="1 2">
    <name type="scientific">Durio zibethinus</name>
    <name type="common">Durian</name>
    <dbReference type="NCBI Taxonomy" id="66656"/>
    <lineage>
        <taxon>Eukaryota</taxon>
        <taxon>Viridiplantae</taxon>
        <taxon>Streptophyta</taxon>
        <taxon>Embryophyta</taxon>
        <taxon>Tracheophyta</taxon>
        <taxon>Spermatophyta</taxon>
        <taxon>Magnoliopsida</taxon>
        <taxon>eudicotyledons</taxon>
        <taxon>Gunneridae</taxon>
        <taxon>Pentapetalae</taxon>
        <taxon>rosids</taxon>
        <taxon>malvids</taxon>
        <taxon>Malvales</taxon>
        <taxon>Malvaceae</taxon>
        <taxon>Helicteroideae</taxon>
        <taxon>Durio</taxon>
    </lineage>
</organism>
<dbReference type="AlphaFoldDB" id="A0A6P5Z6D6"/>
<dbReference type="RefSeq" id="XP_022748140.1">
    <property type="nucleotide sequence ID" value="XM_022892405.1"/>
</dbReference>
<dbReference type="SUPFAM" id="SSF56112">
    <property type="entry name" value="Protein kinase-like (PK-like)"/>
    <property type="match status" value="1"/>
</dbReference>
<proteinExistence type="predicted"/>
<dbReference type="SUPFAM" id="SSF50978">
    <property type="entry name" value="WD40 repeat-like"/>
    <property type="match status" value="1"/>
</dbReference>
<dbReference type="OrthoDB" id="270624at2759"/>